<feature type="binding site" evidence="5">
    <location>
        <begin position="78"/>
        <end position="79"/>
    </location>
    <ligand>
        <name>substrate</name>
    </ligand>
</feature>
<dbReference type="EC" id="3.1.1.85" evidence="5"/>
<evidence type="ECO:0000256" key="2">
    <source>
        <dbReference type="ARBA" id="ARBA00022490"/>
    </source>
</evidence>
<comment type="function">
    <text evidence="5">The physiological role of BioH is to remove the methyl group introduced by BioC when the pimeloyl moiety is complete. It allows to synthesize pimeloyl-ACP via the fatty acid synthetic pathway through the hydrolysis of the ester bonds of pimeloyl-ACP esters.</text>
</comment>
<keyword evidence="2 5" id="KW-0963">Cytoplasm</keyword>
<dbReference type="Gene3D" id="3.40.50.1820">
    <property type="entry name" value="alpha/beta hydrolase"/>
    <property type="match status" value="1"/>
</dbReference>
<keyword evidence="4 5" id="KW-0378">Hydrolase</keyword>
<dbReference type="AlphaFoldDB" id="A0A426QK79"/>
<evidence type="ECO:0000313" key="7">
    <source>
        <dbReference type="EMBL" id="RRQ22107.1"/>
    </source>
</evidence>
<gene>
    <name evidence="5" type="primary">bioH</name>
    <name evidence="7" type="ORF">D6C00_09195</name>
</gene>
<organism evidence="7 8">
    <name type="scientific">Thiohalobacter thiocyanaticus</name>
    <dbReference type="NCBI Taxonomy" id="585455"/>
    <lineage>
        <taxon>Bacteria</taxon>
        <taxon>Pseudomonadati</taxon>
        <taxon>Pseudomonadota</taxon>
        <taxon>Gammaproteobacteria</taxon>
        <taxon>Thiohalobacterales</taxon>
        <taxon>Thiohalobacteraceae</taxon>
        <taxon>Thiohalobacter</taxon>
    </lineage>
</organism>
<feature type="active site" description="Nucleophile" evidence="5">
    <location>
        <position position="78"/>
    </location>
</feature>
<dbReference type="GO" id="GO:0005737">
    <property type="term" value="C:cytoplasm"/>
    <property type="evidence" value="ECO:0007669"/>
    <property type="project" value="UniProtKB-SubCell"/>
</dbReference>
<dbReference type="InterPro" id="IPR050228">
    <property type="entry name" value="Carboxylesterase_BioH"/>
</dbReference>
<sequence>MHLEIEGQGPDLVLLHGWGLRLEVWDALAGRLRGRWRVIRADLPGHGRSRDRTELNAETLIPALETVLAGPAHWIGWSLGGLLALQLSERRPEWFECLGLVACNPCFAQRPEWPGVTPEVLEAFTAGLKETPEATWKRFLGLTAQGDNQREVLRALRACAGASMPAQAALAQGLALLAQEDARGAAMRLSAPVHWLLGGADGLVPAAVADAVAVLTGPDTVTRIDGAGHAPFLSHSLLFNQWLDACLEA</sequence>
<keyword evidence="3 5" id="KW-0093">Biotin biosynthesis</keyword>
<comment type="subunit">
    <text evidence="5">Monomer.</text>
</comment>
<dbReference type="SUPFAM" id="SSF53474">
    <property type="entry name" value="alpha/beta-Hydrolases"/>
    <property type="match status" value="1"/>
</dbReference>
<evidence type="ECO:0000256" key="5">
    <source>
        <dbReference type="HAMAP-Rule" id="MF_01260"/>
    </source>
</evidence>
<dbReference type="OrthoDB" id="9780744at2"/>
<dbReference type="InterPro" id="IPR000073">
    <property type="entry name" value="AB_hydrolase_1"/>
</dbReference>
<dbReference type="InterPro" id="IPR010076">
    <property type="entry name" value="BioH"/>
</dbReference>
<comment type="pathway">
    <text evidence="5">Cofactor biosynthesis; biotin biosynthesis.</text>
</comment>
<feature type="binding site" evidence="5">
    <location>
        <position position="229"/>
    </location>
    <ligand>
        <name>substrate</name>
    </ligand>
</feature>
<comment type="catalytic activity">
    <reaction evidence="5">
        <text>6-carboxyhexanoyl-[ACP] methyl ester + H2O = 6-carboxyhexanoyl-[ACP] + methanol + H(+)</text>
        <dbReference type="Rhea" id="RHEA:42700"/>
        <dbReference type="Rhea" id="RHEA-COMP:9955"/>
        <dbReference type="Rhea" id="RHEA-COMP:10186"/>
        <dbReference type="ChEBI" id="CHEBI:15377"/>
        <dbReference type="ChEBI" id="CHEBI:15378"/>
        <dbReference type="ChEBI" id="CHEBI:17790"/>
        <dbReference type="ChEBI" id="CHEBI:78846"/>
        <dbReference type="ChEBI" id="CHEBI:82735"/>
        <dbReference type="EC" id="3.1.1.85"/>
    </reaction>
</comment>
<name>A0A426QK79_9GAMM</name>
<comment type="subcellular location">
    <subcellularLocation>
        <location evidence="5">Cytoplasm</location>
    </subcellularLocation>
</comment>
<evidence type="ECO:0000259" key="6">
    <source>
        <dbReference type="Pfam" id="PF12697"/>
    </source>
</evidence>
<dbReference type="InterPro" id="IPR029058">
    <property type="entry name" value="AB_hydrolase_fold"/>
</dbReference>
<dbReference type="GO" id="GO:0090499">
    <property type="term" value="F:pimelyl-[acyl-carrier protein] methyl ester esterase activity"/>
    <property type="evidence" value="ECO:0007669"/>
    <property type="project" value="UniProtKB-EC"/>
</dbReference>
<dbReference type="RefSeq" id="WP_125181447.1">
    <property type="nucleotide sequence ID" value="NZ_QZMU01000001.1"/>
</dbReference>
<reference evidence="7 8" key="1">
    <citation type="journal article" date="2010" name="Int. J. Syst. Evol. Microbiol.">
        <title>Thiohalobacter thiocyanaticus gen. nov., sp. nov., a moderately halophilic, sulfur-oxidizing gammaproteobacterium from hypersaline lakes, that utilizes thiocyanate.</title>
        <authorList>
            <person name="Sorokin D.Y."/>
            <person name="Kovaleva O.L."/>
            <person name="Tourova T.P."/>
            <person name="Muyzer G."/>
        </authorList>
    </citation>
    <scope>NUCLEOTIDE SEQUENCE [LARGE SCALE GENOMIC DNA]</scope>
    <source>
        <strain evidence="7 8">Hrh1</strain>
    </source>
</reference>
<evidence type="ECO:0000256" key="1">
    <source>
        <dbReference type="ARBA" id="ARBA00022487"/>
    </source>
</evidence>
<dbReference type="Pfam" id="PF12697">
    <property type="entry name" value="Abhydrolase_6"/>
    <property type="match status" value="1"/>
</dbReference>
<feature type="active site" evidence="5">
    <location>
        <position position="229"/>
    </location>
</feature>
<protein>
    <recommendedName>
        <fullName evidence="5">Pimeloyl-[acyl-carrier protein] methyl ester esterase</fullName>
        <ecNumber evidence="5">3.1.1.85</ecNumber>
    </recommendedName>
    <alternativeName>
        <fullName evidence="5">Biotin synthesis protein BioH</fullName>
    </alternativeName>
    <alternativeName>
        <fullName evidence="5">Carboxylesterase BioH</fullName>
    </alternativeName>
</protein>
<comment type="similarity">
    <text evidence="5">Belongs to the AB hydrolase superfamily. Carboxylesterase BioH family.</text>
</comment>
<dbReference type="EMBL" id="QZMU01000001">
    <property type="protein sequence ID" value="RRQ22107.1"/>
    <property type="molecule type" value="Genomic_DNA"/>
</dbReference>
<evidence type="ECO:0000256" key="3">
    <source>
        <dbReference type="ARBA" id="ARBA00022756"/>
    </source>
</evidence>
<dbReference type="GO" id="GO:0009102">
    <property type="term" value="P:biotin biosynthetic process"/>
    <property type="evidence" value="ECO:0007669"/>
    <property type="project" value="UniProtKB-UniRule"/>
</dbReference>
<comment type="caution">
    <text evidence="5">Lacks conserved residue(s) required for the propagation of feature annotation.</text>
</comment>
<dbReference type="PANTHER" id="PTHR43194:SF5">
    <property type="entry name" value="PIMELOYL-[ACYL-CARRIER PROTEIN] METHYL ESTER ESTERASE"/>
    <property type="match status" value="1"/>
</dbReference>
<evidence type="ECO:0000256" key="4">
    <source>
        <dbReference type="ARBA" id="ARBA00022801"/>
    </source>
</evidence>
<comment type="caution">
    <text evidence="7">The sequence shown here is derived from an EMBL/GenBank/DDBJ whole genome shotgun (WGS) entry which is preliminary data.</text>
</comment>
<feature type="binding site" evidence="5">
    <location>
        <position position="18"/>
    </location>
    <ligand>
        <name>substrate</name>
    </ligand>
</feature>
<proteinExistence type="inferred from homology"/>
<dbReference type="PANTHER" id="PTHR43194">
    <property type="entry name" value="HYDROLASE ALPHA/BETA FOLD FAMILY"/>
    <property type="match status" value="1"/>
</dbReference>
<dbReference type="HAMAP" id="MF_01260">
    <property type="entry name" value="Carboxylester"/>
    <property type="match status" value="1"/>
</dbReference>
<dbReference type="Proteomes" id="UP000287798">
    <property type="component" value="Unassembled WGS sequence"/>
</dbReference>
<keyword evidence="8" id="KW-1185">Reference proteome</keyword>
<evidence type="ECO:0000313" key="8">
    <source>
        <dbReference type="Proteomes" id="UP000287798"/>
    </source>
</evidence>
<keyword evidence="1 5" id="KW-0719">Serine esterase</keyword>
<feature type="domain" description="AB hydrolase-1" evidence="6">
    <location>
        <begin position="12"/>
        <end position="236"/>
    </location>
</feature>
<feature type="active site" evidence="5">
    <location>
        <position position="201"/>
    </location>
</feature>
<accession>A0A426QK79</accession>